<dbReference type="RefSeq" id="WP_210002558.1">
    <property type="nucleotide sequence ID" value="NZ_BAAAJY010000004.1"/>
</dbReference>
<feature type="transmembrane region" description="Helical" evidence="9">
    <location>
        <begin position="90"/>
        <end position="113"/>
    </location>
</feature>
<protein>
    <recommendedName>
        <fullName evidence="8">Multidrug efflux pump Tap</fullName>
    </recommendedName>
</protein>
<comment type="subcellular location">
    <subcellularLocation>
        <location evidence="1">Cell inner membrane</location>
        <topology evidence="1">Multi-pass membrane protein</topology>
    </subcellularLocation>
</comment>
<keyword evidence="3" id="KW-1003">Cell membrane</keyword>
<name>A0ABS4XJU6_9MICC</name>
<evidence type="ECO:0000256" key="6">
    <source>
        <dbReference type="ARBA" id="ARBA00023136"/>
    </source>
</evidence>
<feature type="transmembrane region" description="Helical" evidence="9">
    <location>
        <begin position="304"/>
        <end position="324"/>
    </location>
</feature>
<keyword evidence="6 9" id="KW-0472">Membrane</keyword>
<evidence type="ECO:0000256" key="9">
    <source>
        <dbReference type="SAM" id="Phobius"/>
    </source>
</evidence>
<dbReference type="InterPro" id="IPR020846">
    <property type="entry name" value="MFS_dom"/>
</dbReference>
<evidence type="ECO:0000313" key="12">
    <source>
        <dbReference type="Proteomes" id="UP001296993"/>
    </source>
</evidence>
<feature type="transmembrane region" description="Helical" evidence="9">
    <location>
        <begin position="363"/>
        <end position="386"/>
    </location>
</feature>
<dbReference type="Pfam" id="PF07690">
    <property type="entry name" value="MFS_1"/>
    <property type="match status" value="1"/>
</dbReference>
<evidence type="ECO:0000256" key="7">
    <source>
        <dbReference type="ARBA" id="ARBA00038075"/>
    </source>
</evidence>
<evidence type="ECO:0000256" key="4">
    <source>
        <dbReference type="ARBA" id="ARBA00022692"/>
    </source>
</evidence>
<feature type="transmembrane region" description="Helical" evidence="9">
    <location>
        <begin position="246"/>
        <end position="269"/>
    </location>
</feature>
<dbReference type="SUPFAM" id="SSF103473">
    <property type="entry name" value="MFS general substrate transporter"/>
    <property type="match status" value="1"/>
</dbReference>
<evidence type="ECO:0000256" key="2">
    <source>
        <dbReference type="ARBA" id="ARBA00022448"/>
    </source>
</evidence>
<organism evidence="11 12">
    <name type="scientific">Paeniglutamicibacter kerguelensis</name>
    <dbReference type="NCBI Taxonomy" id="254788"/>
    <lineage>
        <taxon>Bacteria</taxon>
        <taxon>Bacillati</taxon>
        <taxon>Actinomycetota</taxon>
        <taxon>Actinomycetes</taxon>
        <taxon>Micrococcales</taxon>
        <taxon>Micrococcaceae</taxon>
        <taxon>Paeniglutamicibacter</taxon>
    </lineage>
</organism>
<keyword evidence="12" id="KW-1185">Reference proteome</keyword>
<evidence type="ECO:0000313" key="11">
    <source>
        <dbReference type="EMBL" id="MBP2388731.1"/>
    </source>
</evidence>
<reference evidence="11 12" key="1">
    <citation type="submission" date="2021-03" db="EMBL/GenBank/DDBJ databases">
        <title>Sequencing the genomes of 1000 actinobacteria strains.</title>
        <authorList>
            <person name="Klenk H.-P."/>
        </authorList>
    </citation>
    <scope>NUCLEOTIDE SEQUENCE [LARGE SCALE GENOMIC DNA]</scope>
    <source>
        <strain evidence="11 12">DSM 15797</strain>
    </source>
</reference>
<feature type="transmembrane region" description="Helical" evidence="9">
    <location>
        <begin position="171"/>
        <end position="195"/>
    </location>
</feature>
<dbReference type="InterPro" id="IPR036259">
    <property type="entry name" value="MFS_trans_sf"/>
</dbReference>
<feature type="transmembrane region" description="Helical" evidence="9">
    <location>
        <begin position="330"/>
        <end position="351"/>
    </location>
</feature>
<comment type="caution">
    <text evidence="11">The sequence shown here is derived from an EMBL/GenBank/DDBJ whole genome shotgun (WGS) entry which is preliminary data.</text>
</comment>
<feature type="domain" description="Major facilitator superfamily (MFS) profile" evidence="10">
    <location>
        <begin position="1"/>
        <end position="421"/>
    </location>
</feature>
<dbReference type="EMBL" id="JAGIOF010000004">
    <property type="protein sequence ID" value="MBP2388731.1"/>
    <property type="molecule type" value="Genomic_DNA"/>
</dbReference>
<feature type="transmembrane region" description="Helical" evidence="9">
    <location>
        <begin position="55"/>
        <end position="78"/>
    </location>
</feature>
<evidence type="ECO:0000259" key="10">
    <source>
        <dbReference type="PROSITE" id="PS50850"/>
    </source>
</evidence>
<dbReference type="PANTHER" id="PTHR23513">
    <property type="entry name" value="INTEGRAL MEMBRANE EFFLUX PROTEIN-RELATED"/>
    <property type="match status" value="1"/>
</dbReference>
<dbReference type="Proteomes" id="UP001296993">
    <property type="component" value="Unassembled WGS sequence"/>
</dbReference>
<accession>A0ABS4XJU6</accession>
<keyword evidence="2" id="KW-0813">Transport</keyword>
<dbReference type="Gene3D" id="1.20.1250.20">
    <property type="entry name" value="MFS general substrate transporter like domains"/>
    <property type="match status" value="1"/>
</dbReference>
<evidence type="ECO:0000256" key="1">
    <source>
        <dbReference type="ARBA" id="ARBA00004429"/>
    </source>
</evidence>
<dbReference type="InterPro" id="IPR011701">
    <property type="entry name" value="MFS"/>
</dbReference>
<proteinExistence type="inferred from homology"/>
<dbReference type="PROSITE" id="PS50850">
    <property type="entry name" value="MFS"/>
    <property type="match status" value="1"/>
</dbReference>
<gene>
    <name evidence="11" type="ORF">JOF47_004304</name>
</gene>
<keyword evidence="4 9" id="KW-0812">Transmembrane</keyword>
<feature type="transmembrane region" description="Helical" evidence="9">
    <location>
        <begin position="392"/>
        <end position="415"/>
    </location>
</feature>
<feature type="transmembrane region" description="Helical" evidence="9">
    <location>
        <begin position="275"/>
        <end position="292"/>
    </location>
</feature>
<feature type="transmembrane region" description="Helical" evidence="9">
    <location>
        <begin position="22"/>
        <end position="49"/>
    </location>
</feature>
<dbReference type="PANTHER" id="PTHR23513:SF9">
    <property type="entry name" value="ENTEROBACTIN EXPORTER ENTS"/>
    <property type="match status" value="1"/>
</dbReference>
<dbReference type="CDD" id="cd06173">
    <property type="entry name" value="MFS_MefA_like"/>
    <property type="match status" value="1"/>
</dbReference>
<evidence type="ECO:0000256" key="5">
    <source>
        <dbReference type="ARBA" id="ARBA00022989"/>
    </source>
</evidence>
<evidence type="ECO:0000256" key="3">
    <source>
        <dbReference type="ARBA" id="ARBA00022475"/>
    </source>
</evidence>
<keyword evidence="5 9" id="KW-1133">Transmembrane helix</keyword>
<evidence type="ECO:0000256" key="8">
    <source>
        <dbReference type="ARBA" id="ARBA00040914"/>
    </source>
</evidence>
<comment type="similarity">
    <text evidence="7">Belongs to the major facilitator superfamily. Drug:H(+) antiporter-3 (DHA3) (TC 2.A.1.21) family.</text>
</comment>
<sequence>MTTKTSAKAATPAPALWRNRNYLLWLGSDTGSALGIALHSFAVPLIALIATNSPVQAGIIGAVGMLGRMLVTLPGGVLADRHNRRRLMMIGGMAGTVIGLGLVAAAATGYLTFWSLLALHLLMSVRNGLFGSTSDAALKDLLPETQLGSALAANQGRDAVVSLAGGPLGGILLAVSQTVAMAAVAMIHAAATLFAKFMVLPSHIRGEDAVATKRQEPAGRTGWVHGFFKESGEGLKWLWRRKDLRAVLLVSIIINLGTNASITSVIFALQQRGESAATIGLVSASIGAGMLLGSMAAPALIKRVPSGALTCAGLLLAIAALWILPFTEQVVALCVVLAVALFGAPAINAGIGGYFMAAVPTELLGRATSASSLMSMAALPLAPLIAGFGFPLWGWTGLLAFCAAIATLAGIIALANKPLRTLPGPEGWAARAAAYVYPGESQSS</sequence>